<dbReference type="PROSITE" id="PS51257">
    <property type="entry name" value="PROKAR_LIPOPROTEIN"/>
    <property type="match status" value="1"/>
</dbReference>
<dbReference type="AlphaFoldDB" id="A0A6C2UFI5"/>
<name>A0A6C2UFI5_9BACT</name>
<proteinExistence type="inferred from homology"/>
<dbReference type="Proteomes" id="UP000346198">
    <property type="component" value="Unassembled WGS sequence"/>
</dbReference>
<evidence type="ECO:0000256" key="4">
    <source>
        <dbReference type="ARBA" id="ARBA00022729"/>
    </source>
</evidence>
<evidence type="ECO:0000259" key="8">
    <source>
        <dbReference type="Pfam" id="PF00884"/>
    </source>
</evidence>
<keyword evidence="3" id="KW-0479">Metal-binding</keyword>
<evidence type="ECO:0000313" key="9">
    <source>
        <dbReference type="EMBL" id="VGO18643.1"/>
    </source>
</evidence>
<keyword evidence="6" id="KW-0106">Calcium</keyword>
<dbReference type="InterPro" id="IPR000917">
    <property type="entry name" value="Sulfatase_N"/>
</dbReference>
<organism evidence="9 10">
    <name type="scientific">Pontiella sulfatireligans</name>
    <dbReference type="NCBI Taxonomy" id="2750658"/>
    <lineage>
        <taxon>Bacteria</taxon>
        <taxon>Pseudomonadati</taxon>
        <taxon>Kiritimatiellota</taxon>
        <taxon>Kiritimatiellia</taxon>
        <taxon>Kiritimatiellales</taxon>
        <taxon>Pontiellaceae</taxon>
        <taxon>Pontiella</taxon>
    </lineage>
</organism>
<feature type="domain" description="Sulfatase N-terminal" evidence="8">
    <location>
        <begin position="34"/>
        <end position="390"/>
    </location>
</feature>
<evidence type="ECO:0000256" key="3">
    <source>
        <dbReference type="ARBA" id="ARBA00022723"/>
    </source>
</evidence>
<feature type="signal peptide" evidence="7">
    <location>
        <begin position="1"/>
        <end position="24"/>
    </location>
</feature>
<dbReference type="GO" id="GO:0005737">
    <property type="term" value="C:cytoplasm"/>
    <property type="evidence" value="ECO:0007669"/>
    <property type="project" value="TreeGrafter"/>
</dbReference>
<dbReference type="CDD" id="cd16030">
    <property type="entry name" value="iduronate-2-sulfatase"/>
    <property type="match status" value="1"/>
</dbReference>
<sequence length="488" mass="54862">MRTSRSVFLSAAVIAACSVFSCRAEVSAKTVAPKNVLFIAVDDLRLQGNIFGQDNMKTPNLDRLCAEGVVFNRAYCNVPVCGASRACLLSGVRPTADRFLGFAAKKDEDMPSVPSLGKWFREQGYITLSNGKIYHHANDDLKAWSEPLFDPPRNKTFGEEWSMYQSPESGRLIAEYGAQNPGEKRAKTPVVEAADVPDEGYPDGRLTQKVIEDMRRLSKQDQPFFLTAGFWKPHLPFCAPKKYWDLYSDDEIKLADNQYKPENAPKQAMHKWQELRNYLDVPQKGPVPPDMQKKLVHGYYACVSYVDAQVGKLLDELEALGLKENTIVILWGDHGWHLGEHSLWAKHCNFNRVLNAPLIVSAPGLSQGLQTEAITEFIDIYPSLCDLAGIKKPDHLAGTSFVPVLQNPARSVKEYAFCRFQKGESVVSATYNYTEWYNYKTGEVDARMLYNLDKDPAENTNISENPEYAGVVKKMSDQLSALRQELKK</sequence>
<keyword evidence="10" id="KW-1185">Reference proteome</keyword>
<reference evidence="9 10" key="1">
    <citation type="submission" date="2019-04" db="EMBL/GenBank/DDBJ databases">
        <authorList>
            <person name="Van Vliet M D."/>
        </authorList>
    </citation>
    <scope>NUCLEOTIDE SEQUENCE [LARGE SCALE GENOMIC DNA]</scope>
    <source>
        <strain evidence="9 10">F21</strain>
    </source>
</reference>
<accession>A0A6C2UFI5</accession>
<dbReference type="InterPro" id="IPR017850">
    <property type="entry name" value="Alkaline_phosphatase_core_sf"/>
</dbReference>
<evidence type="ECO:0000256" key="6">
    <source>
        <dbReference type="ARBA" id="ARBA00022837"/>
    </source>
</evidence>
<comment type="cofactor">
    <cofactor evidence="1">
        <name>Ca(2+)</name>
        <dbReference type="ChEBI" id="CHEBI:29108"/>
    </cofactor>
</comment>
<feature type="chain" id="PRO_5028842333" evidence="7">
    <location>
        <begin position="25"/>
        <end position="488"/>
    </location>
</feature>
<protein>
    <submittedName>
        <fullName evidence="9">Choline-sulfatase</fullName>
    </submittedName>
</protein>
<evidence type="ECO:0000256" key="1">
    <source>
        <dbReference type="ARBA" id="ARBA00001913"/>
    </source>
</evidence>
<comment type="similarity">
    <text evidence="2">Belongs to the sulfatase family.</text>
</comment>
<dbReference type="GO" id="GO:0046872">
    <property type="term" value="F:metal ion binding"/>
    <property type="evidence" value="ECO:0007669"/>
    <property type="project" value="UniProtKB-KW"/>
</dbReference>
<evidence type="ECO:0000256" key="7">
    <source>
        <dbReference type="SAM" id="SignalP"/>
    </source>
</evidence>
<keyword evidence="5" id="KW-0378">Hydrolase</keyword>
<dbReference type="Gene3D" id="3.40.720.10">
    <property type="entry name" value="Alkaline Phosphatase, subunit A"/>
    <property type="match status" value="1"/>
</dbReference>
<dbReference type="PANTHER" id="PTHR45953:SF1">
    <property type="entry name" value="IDURONATE 2-SULFATASE"/>
    <property type="match status" value="1"/>
</dbReference>
<dbReference type="Pfam" id="PF00884">
    <property type="entry name" value="Sulfatase"/>
    <property type="match status" value="1"/>
</dbReference>
<evidence type="ECO:0000256" key="5">
    <source>
        <dbReference type="ARBA" id="ARBA00022801"/>
    </source>
</evidence>
<dbReference type="GO" id="GO:0004423">
    <property type="term" value="F:iduronate-2-sulfatase activity"/>
    <property type="evidence" value="ECO:0007669"/>
    <property type="project" value="InterPro"/>
</dbReference>
<dbReference type="InterPro" id="IPR035874">
    <property type="entry name" value="IDS"/>
</dbReference>
<keyword evidence="4 7" id="KW-0732">Signal</keyword>
<dbReference type="EMBL" id="CAAHFH010000001">
    <property type="protein sequence ID" value="VGO18643.1"/>
    <property type="molecule type" value="Genomic_DNA"/>
</dbReference>
<dbReference type="RefSeq" id="WP_168432962.1">
    <property type="nucleotide sequence ID" value="NZ_CAAHFH010000001.1"/>
</dbReference>
<evidence type="ECO:0000256" key="2">
    <source>
        <dbReference type="ARBA" id="ARBA00008779"/>
    </source>
</evidence>
<evidence type="ECO:0000313" key="10">
    <source>
        <dbReference type="Proteomes" id="UP000346198"/>
    </source>
</evidence>
<dbReference type="PANTHER" id="PTHR45953">
    <property type="entry name" value="IDURONATE 2-SULFATASE"/>
    <property type="match status" value="1"/>
</dbReference>
<dbReference type="SUPFAM" id="SSF53649">
    <property type="entry name" value="Alkaline phosphatase-like"/>
    <property type="match status" value="1"/>
</dbReference>
<gene>
    <name evidence="9" type="primary">betC_9</name>
    <name evidence="9" type="ORF">SCARR_00696</name>
</gene>